<keyword evidence="1" id="KW-0805">Transcription regulation</keyword>
<keyword evidence="2 5" id="KW-0238">DNA-binding</keyword>
<evidence type="ECO:0000313" key="5">
    <source>
        <dbReference type="EMBL" id="TCO68692.1"/>
    </source>
</evidence>
<dbReference type="InterPro" id="IPR052067">
    <property type="entry name" value="Metal_resp_HTH_trans_reg"/>
</dbReference>
<evidence type="ECO:0000256" key="3">
    <source>
        <dbReference type="ARBA" id="ARBA00023163"/>
    </source>
</evidence>
<dbReference type="Proteomes" id="UP000294919">
    <property type="component" value="Unassembled WGS sequence"/>
</dbReference>
<dbReference type="PANTHER" id="PTHR35790:SF4">
    <property type="entry name" value="HTH-TYPE TRANSCRIPTIONAL REGULATOR PCHR"/>
    <property type="match status" value="1"/>
</dbReference>
<dbReference type="InterPro" id="IPR036390">
    <property type="entry name" value="WH_DNA-bd_sf"/>
</dbReference>
<dbReference type="RefSeq" id="WP_132248140.1">
    <property type="nucleotide sequence ID" value="NZ_SLWV01000042.1"/>
</dbReference>
<dbReference type="OrthoDB" id="5461037at2"/>
<dbReference type="Pfam" id="PF01047">
    <property type="entry name" value="MarR"/>
    <property type="match status" value="1"/>
</dbReference>
<dbReference type="GO" id="GO:0003700">
    <property type="term" value="F:DNA-binding transcription factor activity"/>
    <property type="evidence" value="ECO:0007669"/>
    <property type="project" value="InterPro"/>
</dbReference>
<gene>
    <name evidence="5" type="ORF">EV214_14215</name>
</gene>
<comment type="caution">
    <text evidence="5">The sequence shown here is derived from an EMBL/GenBank/DDBJ whole genome shotgun (WGS) entry which is preliminary data.</text>
</comment>
<dbReference type="InterPro" id="IPR036388">
    <property type="entry name" value="WH-like_DNA-bd_sf"/>
</dbReference>
<protein>
    <submittedName>
        <fullName evidence="5">DNA-binding MarR family transcriptional regulator</fullName>
    </submittedName>
</protein>
<organism evidence="5 6">
    <name type="scientific">Marinisporobacter balticus</name>
    <dbReference type="NCBI Taxonomy" id="2018667"/>
    <lineage>
        <taxon>Bacteria</taxon>
        <taxon>Bacillati</taxon>
        <taxon>Bacillota</taxon>
        <taxon>Clostridia</taxon>
        <taxon>Peptostreptococcales</taxon>
        <taxon>Thermotaleaceae</taxon>
        <taxon>Marinisporobacter</taxon>
    </lineage>
</organism>
<reference evidence="5 6" key="1">
    <citation type="submission" date="2019-03" db="EMBL/GenBank/DDBJ databases">
        <title>Genomic Encyclopedia of Type Strains, Phase IV (KMG-IV): sequencing the most valuable type-strain genomes for metagenomic binning, comparative biology and taxonomic classification.</title>
        <authorList>
            <person name="Goeker M."/>
        </authorList>
    </citation>
    <scope>NUCLEOTIDE SEQUENCE [LARGE SCALE GENOMIC DNA]</scope>
    <source>
        <strain evidence="5 6">DSM 102940</strain>
    </source>
</reference>
<keyword evidence="3" id="KW-0804">Transcription</keyword>
<dbReference type="AlphaFoldDB" id="A0A4R2K994"/>
<dbReference type="SUPFAM" id="SSF46785">
    <property type="entry name" value="Winged helix' DNA-binding domain"/>
    <property type="match status" value="1"/>
</dbReference>
<dbReference type="SMART" id="SM00347">
    <property type="entry name" value="HTH_MARR"/>
    <property type="match status" value="1"/>
</dbReference>
<dbReference type="InterPro" id="IPR000835">
    <property type="entry name" value="HTH_MarR-typ"/>
</dbReference>
<sequence>MRDYSELTVMMERCINKYNRTENRQRCYGTDIKLSRVEIHTIDSIGNNEGINVTQLAAIQGVTKGAVSQMIYKLVKKGVVSKSVSPNSDTEVRLELTKDGWSAYEMHKKYHQMTEEKLFLLLKDMPDEIYNELEKLLKEFEKSLDERL</sequence>
<dbReference type="EMBL" id="SLWV01000042">
    <property type="protein sequence ID" value="TCO68692.1"/>
    <property type="molecule type" value="Genomic_DNA"/>
</dbReference>
<feature type="domain" description="HTH marR-type" evidence="4">
    <location>
        <begin position="4"/>
        <end position="145"/>
    </location>
</feature>
<accession>A0A4R2K994</accession>
<proteinExistence type="predicted"/>
<dbReference type="PANTHER" id="PTHR35790">
    <property type="entry name" value="HTH-TYPE TRANSCRIPTIONAL REGULATOR PCHR"/>
    <property type="match status" value="1"/>
</dbReference>
<evidence type="ECO:0000313" key="6">
    <source>
        <dbReference type="Proteomes" id="UP000294919"/>
    </source>
</evidence>
<evidence type="ECO:0000256" key="1">
    <source>
        <dbReference type="ARBA" id="ARBA00023015"/>
    </source>
</evidence>
<keyword evidence="6" id="KW-1185">Reference proteome</keyword>
<dbReference type="PROSITE" id="PS50995">
    <property type="entry name" value="HTH_MARR_2"/>
    <property type="match status" value="1"/>
</dbReference>
<evidence type="ECO:0000256" key="2">
    <source>
        <dbReference type="ARBA" id="ARBA00023125"/>
    </source>
</evidence>
<evidence type="ECO:0000259" key="4">
    <source>
        <dbReference type="PROSITE" id="PS50995"/>
    </source>
</evidence>
<name>A0A4R2K994_9FIRM</name>
<dbReference type="Gene3D" id="1.10.10.10">
    <property type="entry name" value="Winged helix-like DNA-binding domain superfamily/Winged helix DNA-binding domain"/>
    <property type="match status" value="1"/>
</dbReference>
<dbReference type="GO" id="GO:0003677">
    <property type="term" value="F:DNA binding"/>
    <property type="evidence" value="ECO:0007669"/>
    <property type="project" value="UniProtKB-KW"/>
</dbReference>